<accession>A0A832HYY5</accession>
<proteinExistence type="predicted"/>
<name>A0A832HYY5_UNCEI</name>
<gene>
    <name evidence="1" type="ORF">ENR23_01095</name>
</gene>
<dbReference type="EMBL" id="DSQF01000002">
    <property type="protein sequence ID" value="HGZ42017.1"/>
    <property type="molecule type" value="Genomic_DNA"/>
</dbReference>
<organism evidence="1">
    <name type="scientific">Eiseniibacteriota bacterium</name>
    <dbReference type="NCBI Taxonomy" id="2212470"/>
    <lineage>
        <taxon>Bacteria</taxon>
        <taxon>Candidatus Eiseniibacteriota</taxon>
    </lineage>
</organism>
<reference evidence="1" key="1">
    <citation type="journal article" date="2020" name="mSystems">
        <title>Genome- and Community-Level Interaction Insights into Carbon Utilization and Element Cycling Functions of Hydrothermarchaeota in Hydrothermal Sediment.</title>
        <authorList>
            <person name="Zhou Z."/>
            <person name="Liu Y."/>
            <person name="Xu W."/>
            <person name="Pan J."/>
            <person name="Luo Z.H."/>
            <person name="Li M."/>
        </authorList>
    </citation>
    <scope>NUCLEOTIDE SEQUENCE [LARGE SCALE GENOMIC DNA]</scope>
    <source>
        <strain evidence="1">SpSt-381</strain>
    </source>
</reference>
<sequence>MRRHPLARARARPTRVALFPGAPVLLAALALVWAPGAPPAAAGGWPCAASRVHHRGYSGAVTVPTYAVTYDTTIADTHAARLTFDRVAGRATLSAASGGVFWVELRVLECLDVVGVPTGTPVDAVLQLEVEGWSTQNCGGSGCGVLLDATVAVGADSASANATQQGPAGGRVVPLVGTPAVPIHFVAGAPVTAHVVLRYGTGPGGGGAQGVAAGTWRVIGLRDGVRAVGSAGSDLTPVRPATWGRVKALYR</sequence>
<protein>
    <submittedName>
        <fullName evidence="1">Uncharacterized protein</fullName>
    </submittedName>
</protein>
<comment type="caution">
    <text evidence="1">The sequence shown here is derived from an EMBL/GenBank/DDBJ whole genome shotgun (WGS) entry which is preliminary data.</text>
</comment>
<dbReference type="AlphaFoldDB" id="A0A832HYY5"/>
<evidence type="ECO:0000313" key="1">
    <source>
        <dbReference type="EMBL" id="HGZ42017.1"/>
    </source>
</evidence>